<dbReference type="Proteomes" id="UP000030640">
    <property type="component" value="Unassembled WGS sequence"/>
</dbReference>
<proteinExistence type="predicted"/>
<dbReference type="VEuPathDB" id="PlasmoDB:C922_05092"/>
<feature type="region of interest" description="Disordered" evidence="1">
    <location>
        <begin position="66"/>
        <end position="105"/>
    </location>
</feature>
<reference evidence="2 3" key="1">
    <citation type="submission" date="2013-02" db="EMBL/GenBank/DDBJ databases">
        <title>The Genome Sequence of Plasmodium inui San Antonio 1.</title>
        <authorList>
            <consortium name="The Broad Institute Genome Sequencing Platform"/>
            <consortium name="The Broad Institute Genome Sequencing Center for Infectious Disease"/>
            <person name="Neafsey D."/>
            <person name="Cheeseman I."/>
            <person name="Volkman S."/>
            <person name="Adams J."/>
            <person name="Walker B."/>
            <person name="Young S.K."/>
            <person name="Zeng Q."/>
            <person name="Gargeya S."/>
            <person name="Fitzgerald M."/>
            <person name="Haas B."/>
            <person name="Abouelleil A."/>
            <person name="Alvarado L."/>
            <person name="Arachchi H.M."/>
            <person name="Berlin A.M."/>
            <person name="Chapman S.B."/>
            <person name="Dewar J."/>
            <person name="Goldberg J."/>
            <person name="Griggs A."/>
            <person name="Gujja S."/>
            <person name="Hansen M."/>
            <person name="Howarth C."/>
            <person name="Imamovic A."/>
            <person name="Larimer J."/>
            <person name="McCowan C."/>
            <person name="Murphy C."/>
            <person name="Neiman D."/>
            <person name="Pearson M."/>
            <person name="Priest M."/>
            <person name="Roberts A."/>
            <person name="Saif S."/>
            <person name="Shea T."/>
            <person name="Sisk P."/>
            <person name="Sykes S."/>
            <person name="Wortman J."/>
            <person name="Nusbaum C."/>
            <person name="Birren B."/>
        </authorList>
    </citation>
    <scope>NUCLEOTIDE SEQUENCE [LARGE SCALE GENOMIC DNA]</scope>
    <source>
        <strain evidence="2 3">San Antonio 1</strain>
    </source>
</reference>
<dbReference type="AlphaFoldDB" id="W6ZZ44"/>
<feature type="compositionally biased region" description="Low complexity" evidence="1">
    <location>
        <begin position="86"/>
        <end position="105"/>
    </location>
</feature>
<accession>W6ZZ44</accession>
<evidence type="ECO:0000256" key="1">
    <source>
        <dbReference type="SAM" id="MobiDB-lite"/>
    </source>
</evidence>
<gene>
    <name evidence="2" type="ORF">C922_05092</name>
</gene>
<evidence type="ECO:0000313" key="2">
    <source>
        <dbReference type="EMBL" id="EUD64530.1"/>
    </source>
</evidence>
<name>W6ZZ44_9APIC</name>
<keyword evidence="3" id="KW-1185">Reference proteome</keyword>
<sequence>MTKKDKIAPDTNKLRNLETKETKSINNPRNRDKIEKDQYQSLILGNKNKMILRDLAYRPLTQILEIQHPPPHSPDLLSPNRKLTGLKSNSSKLNKSLSLKNRQKT</sequence>
<protein>
    <submittedName>
        <fullName evidence="2">Uncharacterized protein</fullName>
    </submittedName>
</protein>
<organism evidence="2 3">
    <name type="scientific">Plasmodium inui San Antonio 1</name>
    <dbReference type="NCBI Taxonomy" id="1237626"/>
    <lineage>
        <taxon>Eukaryota</taxon>
        <taxon>Sar</taxon>
        <taxon>Alveolata</taxon>
        <taxon>Apicomplexa</taxon>
        <taxon>Aconoidasida</taxon>
        <taxon>Haemosporida</taxon>
        <taxon>Plasmodiidae</taxon>
        <taxon>Plasmodium</taxon>
        <taxon>Plasmodium (Plasmodium)</taxon>
    </lineage>
</organism>
<feature type="region of interest" description="Disordered" evidence="1">
    <location>
        <begin position="1"/>
        <end position="33"/>
    </location>
</feature>
<dbReference type="GeneID" id="20040366"/>
<evidence type="ECO:0000313" key="3">
    <source>
        <dbReference type="Proteomes" id="UP000030640"/>
    </source>
</evidence>
<dbReference type="EMBL" id="KI965496">
    <property type="protein sequence ID" value="EUD64530.1"/>
    <property type="molecule type" value="Genomic_DNA"/>
</dbReference>
<dbReference type="RefSeq" id="XP_008818887.1">
    <property type="nucleotide sequence ID" value="XM_008820665.1"/>
</dbReference>